<evidence type="ECO:0000256" key="4">
    <source>
        <dbReference type="ARBA" id="ARBA00022692"/>
    </source>
</evidence>
<comment type="subcellular location">
    <subcellularLocation>
        <location evidence="1">Cell membrane</location>
        <topology evidence="1">Multi-pass membrane protein</topology>
    </subcellularLocation>
</comment>
<dbReference type="InterPro" id="IPR048634">
    <property type="entry name" value="SecD_SecF_C"/>
</dbReference>
<proteinExistence type="inferred from homology"/>
<keyword evidence="8 9" id="KW-0472">Membrane</keyword>
<feature type="transmembrane region" description="Helical" evidence="9">
    <location>
        <begin position="281"/>
        <end position="301"/>
    </location>
</feature>
<dbReference type="GO" id="GO:0065002">
    <property type="term" value="P:intracellular protein transmembrane transport"/>
    <property type="evidence" value="ECO:0007669"/>
    <property type="project" value="InterPro"/>
</dbReference>
<feature type="transmembrane region" description="Helical" evidence="9">
    <location>
        <begin position="322"/>
        <end position="345"/>
    </location>
</feature>
<feature type="transmembrane region" description="Helical" evidence="9">
    <location>
        <begin position="227"/>
        <end position="246"/>
    </location>
</feature>
<evidence type="ECO:0000256" key="1">
    <source>
        <dbReference type="ARBA" id="ARBA00004651"/>
    </source>
</evidence>
<feature type="transmembrane region" description="Helical" evidence="9">
    <location>
        <begin position="253"/>
        <end position="275"/>
    </location>
</feature>
<name>T1AWN3_9ZZZZ</name>
<evidence type="ECO:0000313" key="11">
    <source>
        <dbReference type="EMBL" id="EQD46500.1"/>
    </source>
</evidence>
<evidence type="ECO:0000256" key="3">
    <source>
        <dbReference type="ARBA" id="ARBA00022475"/>
    </source>
</evidence>
<evidence type="ECO:0000256" key="2">
    <source>
        <dbReference type="ARBA" id="ARBA00022448"/>
    </source>
</evidence>
<organism evidence="11">
    <name type="scientific">mine drainage metagenome</name>
    <dbReference type="NCBI Taxonomy" id="410659"/>
    <lineage>
        <taxon>unclassified sequences</taxon>
        <taxon>metagenomes</taxon>
        <taxon>ecological metagenomes</taxon>
    </lineage>
</organism>
<protein>
    <submittedName>
        <fullName evidence="11">Preprotein translocase, subunit SecF</fullName>
    </submittedName>
</protein>
<keyword evidence="2" id="KW-0813">Transport</keyword>
<dbReference type="SUPFAM" id="SSF82866">
    <property type="entry name" value="Multidrug efflux transporter AcrB transmembrane domain"/>
    <property type="match status" value="1"/>
</dbReference>
<gene>
    <name evidence="11" type="ORF">B2A_08875</name>
</gene>
<evidence type="ECO:0000256" key="6">
    <source>
        <dbReference type="ARBA" id="ARBA00022989"/>
    </source>
</evidence>
<reference evidence="11" key="2">
    <citation type="journal article" date="2014" name="ISME J.">
        <title>Microbial stratification in low pH oxic and suboxic macroscopic growths along an acid mine drainage.</title>
        <authorList>
            <person name="Mendez-Garcia C."/>
            <person name="Mesa V."/>
            <person name="Sprenger R.R."/>
            <person name="Richter M."/>
            <person name="Diez M.S."/>
            <person name="Solano J."/>
            <person name="Bargiela R."/>
            <person name="Golyshina O.V."/>
            <person name="Manteca A."/>
            <person name="Ramos J.L."/>
            <person name="Gallego J.R."/>
            <person name="Llorente I."/>
            <person name="Martins Dos Santos V.A."/>
            <person name="Jensen O.N."/>
            <person name="Pelaez A.I."/>
            <person name="Sanchez J."/>
            <person name="Ferrer M."/>
        </authorList>
    </citation>
    <scope>NUCLEOTIDE SEQUENCE</scope>
</reference>
<sequence length="385" mass="41513">MMRNFYESKNYKRYAIIPLAMLLVSLVFIPYIQLDSSLRGGVTITIQTSSAGSINQRALVSYIDSNIAGAQATVAKTTGGLSITLANNQSISVAQGRLNAAYAAYSAYSTAVVHQAVANDSLRTDPGNATLIAEISAAQKNISASIASVRDNVSAGITSILPMIKAKPTYNDSKPSQMVSALQSSISNASAYYESKVIAALRSKVSFTTYSYNEVTPTLGSFFLSQMFNIIIYAFILVAIIVFFIFRTFIPSLAVVFGAANDIIIALGVMGAFGIPMGTATIGGILMLIGYAIDTELLSSIRILKRSEETPEARAFSTMKTGITMTSTAIIVFSILFIISYIAFIPTYFEIAGVVLAGLIGDIFTTWFGNTIFVLWYKKRKDVLR</sequence>
<comment type="caution">
    <text evidence="11">The sequence shown here is derived from an EMBL/GenBank/DDBJ whole genome shotgun (WGS) entry which is preliminary data.</text>
</comment>
<dbReference type="EMBL" id="AUZZ01006398">
    <property type="protein sequence ID" value="EQD46500.1"/>
    <property type="molecule type" value="Genomic_DNA"/>
</dbReference>
<feature type="domain" description="Protein export membrane protein SecD/SecF C-terminal" evidence="10">
    <location>
        <begin position="204"/>
        <end position="379"/>
    </location>
</feature>
<feature type="transmembrane region" description="Helical" evidence="9">
    <location>
        <begin position="351"/>
        <end position="377"/>
    </location>
</feature>
<dbReference type="GO" id="GO:0005886">
    <property type="term" value="C:plasma membrane"/>
    <property type="evidence" value="ECO:0007669"/>
    <property type="project" value="UniProtKB-SubCell"/>
</dbReference>
<dbReference type="Pfam" id="PF02355">
    <property type="entry name" value="SecD_SecF_C"/>
    <property type="match status" value="1"/>
</dbReference>
<accession>T1AWN3</accession>
<evidence type="ECO:0000256" key="8">
    <source>
        <dbReference type="ARBA" id="ARBA00023136"/>
    </source>
</evidence>
<dbReference type="InterPro" id="IPR024921">
    <property type="entry name" value="SecF_arc"/>
</dbReference>
<keyword evidence="6 9" id="KW-1133">Transmembrane helix</keyword>
<keyword evidence="7" id="KW-0811">Translocation</keyword>
<evidence type="ECO:0000256" key="5">
    <source>
        <dbReference type="ARBA" id="ARBA00022927"/>
    </source>
</evidence>
<evidence type="ECO:0000256" key="9">
    <source>
        <dbReference type="SAM" id="Phobius"/>
    </source>
</evidence>
<reference evidence="11" key="1">
    <citation type="submission" date="2013-08" db="EMBL/GenBank/DDBJ databases">
        <authorList>
            <person name="Mendez C."/>
            <person name="Richter M."/>
            <person name="Ferrer M."/>
            <person name="Sanchez J."/>
        </authorList>
    </citation>
    <scope>NUCLEOTIDE SEQUENCE</scope>
</reference>
<dbReference type="AlphaFoldDB" id="T1AWN3"/>
<keyword evidence="3" id="KW-1003">Cell membrane</keyword>
<dbReference type="PANTHER" id="PTHR30081">
    <property type="entry name" value="PROTEIN-EXPORT MEMBRANE PROTEIN SEC"/>
    <property type="match status" value="1"/>
</dbReference>
<keyword evidence="5" id="KW-0653">Protein transport</keyword>
<dbReference type="Gene3D" id="1.20.1640.10">
    <property type="entry name" value="Multidrug efflux transporter AcrB transmembrane domain"/>
    <property type="match status" value="1"/>
</dbReference>
<feature type="transmembrane region" description="Helical" evidence="9">
    <location>
        <begin position="12"/>
        <end position="32"/>
    </location>
</feature>
<dbReference type="PANTHER" id="PTHR30081:SF8">
    <property type="entry name" value="PROTEIN TRANSLOCASE SUBUNIT SECF"/>
    <property type="match status" value="1"/>
</dbReference>
<dbReference type="HAMAP" id="MF_01464_A">
    <property type="entry name" value="SecF_A"/>
    <property type="match status" value="1"/>
</dbReference>
<dbReference type="InterPro" id="IPR022813">
    <property type="entry name" value="SecD/SecF_arch_bac"/>
</dbReference>
<keyword evidence="4 9" id="KW-0812">Transmembrane</keyword>
<evidence type="ECO:0000259" key="10">
    <source>
        <dbReference type="Pfam" id="PF02355"/>
    </source>
</evidence>
<evidence type="ECO:0000256" key="7">
    <source>
        <dbReference type="ARBA" id="ARBA00023010"/>
    </source>
</evidence>